<dbReference type="EMBL" id="JAHUTI010060335">
    <property type="protein sequence ID" value="MED6251801.1"/>
    <property type="molecule type" value="Genomic_DNA"/>
</dbReference>
<dbReference type="Proteomes" id="UP001345963">
    <property type="component" value="Unassembled WGS sequence"/>
</dbReference>
<name>A0ABU7BMW2_9TELE</name>
<feature type="non-terminal residue" evidence="1">
    <location>
        <position position="1"/>
    </location>
</feature>
<gene>
    <name evidence="1" type="ORF">ATANTOWER_003146</name>
</gene>
<protein>
    <submittedName>
        <fullName evidence="1">Uncharacterized protein</fullName>
    </submittedName>
</protein>
<proteinExistence type="predicted"/>
<sequence>KRTLLTLHQLLTQNLSRVLTIFLDKLTVSAAASIQSSQAPHHSSTPTTFHQTCCASSPGSSSIATTCQNKLVKLFFSCLLSVILHVGQISKENDVRVNKPAVSF</sequence>
<comment type="caution">
    <text evidence="1">The sequence shown here is derived from an EMBL/GenBank/DDBJ whole genome shotgun (WGS) entry which is preliminary data.</text>
</comment>
<evidence type="ECO:0000313" key="1">
    <source>
        <dbReference type="EMBL" id="MED6251801.1"/>
    </source>
</evidence>
<keyword evidence="2" id="KW-1185">Reference proteome</keyword>
<evidence type="ECO:0000313" key="2">
    <source>
        <dbReference type="Proteomes" id="UP001345963"/>
    </source>
</evidence>
<organism evidence="1 2">
    <name type="scientific">Ataeniobius toweri</name>
    <dbReference type="NCBI Taxonomy" id="208326"/>
    <lineage>
        <taxon>Eukaryota</taxon>
        <taxon>Metazoa</taxon>
        <taxon>Chordata</taxon>
        <taxon>Craniata</taxon>
        <taxon>Vertebrata</taxon>
        <taxon>Euteleostomi</taxon>
        <taxon>Actinopterygii</taxon>
        <taxon>Neopterygii</taxon>
        <taxon>Teleostei</taxon>
        <taxon>Neoteleostei</taxon>
        <taxon>Acanthomorphata</taxon>
        <taxon>Ovalentaria</taxon>
        <taxon>Atherinomorphae</taxon>
        <taxon>Cyprinodontiformes</taxon>
        <taxon>Goodeidae</taxon>
        <taxon>Ataeniobius</taxon>
    </lineage>
</organism>
<reference evidence="1 2" key="1">
    <citation type="submission" date="2021-07" db="EMBL/GenBank/DDBJ databases">
        <authorList>
            <person name="Palmer J.M."/>
        </authorList>
    </citation>
    <scope>NUCLEOTIDE SEQUENCE [LARGE SCALE GENOMIC DNA]</scope>
    <source>
        <strain evidence="1 2">AT_MEX2019</strain>
        <tissue evidence="1">Muscle</tissue>
    </source>
</reference>
<accession>A0ABU7BMW2</accession>